<dbReference type="InterPro" id="IPR000210">
    <property type="entry name" value="BTB/POZ_dom"/>
</dbReference>
<feature type="domain" description="BTB" evidence="1">
    <location>
        <begin position="190"/>
        <end position="251"/>
    </location>
</feature>
<dbReference type="Pfam" id="PF00651">
    <property type="entry name" value="BTB"/>
    <property type="match status" value="1"/>
</dbReference>
<evidence type="ECO:0000259" key="1">
    <source>
        <dbReference type="PROSITE" id="PS50097"/>
    </source>
</evidence>
<dbReference type="Proteomes" id="UP000005237">
    <property type="component" value="Unassembled WGS sequence"/>
</dbReference>
<keyword evidence="3" id="KW-1185">Reference proteome</keyword>
<reference evidence="3" key="1">
    <citation type="submission" date="2010-08" db="EMBL/GenBank/DDBJ databases">
        <authorList>
            <consortium name="Caenorhabditis japonica Sequencing Consortium"/>
            <person name="Wilson R.K."/>
        </authorList>
    </citation>
    <scope>NUCLEOTIDE SEQUENCE [LARGE SCALE GENOMIC DNA]</scope>
    <source>
        <strain evidence="3">DF5081</strain>
    </source>
</reference>
<evidence type="ECO:0000313" key="2">
    <source>
        <dbReference type="EnsemblMetazoa" id="CJA03616.1"/>
    </source>
</evidence>
<dbReference type="AlphaFoldDB" id="A0A8R1HJE3"/>
<evidence type="ECO:0000313" key="3">
    <source>
        <dbReference type="Proteomes" id="UP000005237"/>
    </source>
</evidence>
<accession>A0A8R1HJE3</accession>
<organism evidence="2 3">
    <name type="scientific">Caenorhabditis japonica</name>
    <dbReference type="NCBI Taxonomy" id="281687"/>
    <lineage>
        <taxon>Eukaryota</taxon>
        <taxon>Metazoa</taxon>
        <taxon>Ecdysozoa</taxon>
        <taxon>Nematoda</taxon>
        <taxon>Chromadorea</taxon>
        <taxon>Rhabditida</taxon>
        <taxon>Rhabditina</taxon>
        <taxon>Rhabditomorpha</taxon>
        <taxon>Rhabditoidea</taxon>
        <taxon>Rhabditidae</taxon>
        <taxon>Peloderinae</taxon>
        <taxon>Caenorhabditis</taxon>
    </lineage>
</organism>
<dbReference type="SUPFAM" id="SSF54695">
    <property type="entry name" value="POZ domain"/>
    <property type="match status" value="1"/>
</dbReference>
<dbReference type="SMART" id="SM00225">
    <property type="entry name" value="BTB"/>
    <property type="match status" value="1"/>
</dbReference>
<dbReference type="PANTHER" id="PTHR22744">
    <property type="entry name" value="HELIX LOOP HELIX PROTEIN 21-RELATED"/>
    <property type="match status" value="1"/>
</dbReference>
<proteinExistence type="predicted"/>
<reference evidence="2" key="2">
    <citation type="submission" date="2022-06" db="UniProtKB">
        <authorList>
            <consortium name="EnsemblMetazoa"/>
        </authorList>
    </citation>
    <scope>IDENTIFICATION</scope>
    <source>
        <strain evidence="2">DF5081</strain>
    </source>
</reference>
<dbReference type="InterPro" id="IPR011333">
    <property type="entry name" value="SKP1/BTB/POZ_sf"/>
</dbReference>
<name>A0A8R1HJE3_CAEJA</name>
<dbReference type="CDD" id="cd18186">
    <property type="entry name" value="BTB_POZ_ZBTB_KLHL-like"/>
    <property type="match status" value="1"/>
</dbReference>
<sequence>MRESKNAQAPKVRHANLLDTVTRRASECRTDVCYELIKSAATKKKRGDYVSFPADHPIVQIHRGSMLINTSSTADSTTIIDLENQYYYVNPRHAKSEFDIDGFKWKIVLDTQQIIFTLLSELDHYSSISLIIHCTDFVSSSTFTSQFDRCGESVIHDWLPGGHHVQLEVDQTIHESQFDGLNFSRPFDESNAVLRVEDEEFHVHSFLLSMASQFFRILFNGSFAESANISKPIELKGISSCSFRNLLNCIYGYPSVFRITRGNIAELLELSHYYDCKNVTMFCEYNLCHDLCYNIRSTQKMEWAVKFDLPTLKRQLLRQEPHLVGLVSCL</sequence>
<dbReference type="PROSITE" id="PS50097">
    <property type="entry name" value="BTB"/>
    <property type="match status" value="1"/>
</dbReference>
<protein>
    <submittedName>
        <fullName evidence="2">BTB domain-containing protein</fullName>
    </submittedName>
</protein>
<dbReference type="EnsemblMetazoa" id="CJA03616.1">
    <property type="protein sequence ID" value="CJA03616.1"/>
    <property type="gene ID" value="WBGene00122820"/>
</dbReference>
<dbReference type="PANTHER" id="PTHR22744:SF17">
    <property type="entry name" value="BTB DOMAIN-CONTAINING PROTEIN"/>
    <property type="match status" value="1"/>
</dbReference>
<dbReference type="Gene3D" id="3.30.710.10">
    <property type="entry name" value="Potassium Channel Kv1.1, Chain A"/>
    <property type="match status" value="1"/>
</dbReference>